<keyword evidence="2" id="KW-1185">Reference proteome</keyword>
<organism evidence="3">
    <name type="scientific">Taenia asiatica</name>
    <name type="common">Asian tapeworm</name>
    <dbReference type="NCBI Taxonomy" id="60517"/>
    <lineage>
        <taxon>Eukaryota</taxon>
        <taxon>Metazoa</taxon>
        <taxon>Spiralia</taxon>
        <taxon>Lophotrochozoa</taxon>
        <taxon>Platyhelminthes</taxon>
        <taxon>Cestoda</taxon>
        <taxon>Eucestoda</taxon>
        <taxon>Cyclophyllidea</taxon>
        <taxon>Taeniidae</taxon>
        <taxon>Taenia</taxon>
    </lineage>
</organism>
<proteinExistence type="predicted"/>
<dbReference type="WBParaSite" id="TASK_0000950901-mRNA-1">
    <property type="protein sequence ID" value="TASK_0000950901-mRNA-1"/>
    <property type="gene ID" value="TASK_0000950901"/>
</dbReference>
<protein>
    <submittedName>
        <fullName evidence="1 3">Uncharacterized protein</fullName>
    </submittedName>
</protein>
<reference evidence="1 2" key="2">
    <citation type="submission" date="2018-11" db="EMBL/GenBank/DDBJ databases">
        <authorList>
            <consortium name="Pathogen Informatics"/>
        </authorList>
    </citation>
    <scope>NUCLEOTIDE SEQUENCE [LARGE SCALE GENOMIC DNA]</scope>
</reference>
<accession>A0A0R3WF74</accession>
<gene>
    <name evidence="1" type="ORF">TASK_LOCUS9510</name>
</gene>
<dbReference type="AlphaFoldDB" id="A0A0R3WF74"/>
<evidence type="ECO:0000313" key="1">
    <source>
        <dbReference type="EMBL" id="VDK43699.1"/>
    </source>
</evidence>
<dbReference type="EMBL" id="UYRS01019211">
    <property type="protein sequence ID" value="VDK43699.1"/>
    <property type="molecule type" value="Genomic_DNA"/>
</dbReference>
<name>A0A0R3WF74_TAEAS</name>
<evidence type="ECO:0000313" key="2">
    <source>
        <dbReference type="Proteomes" id="UP000282613"/>
    </source>
</evidence>
<sequence length="162" mass="18430">MCRYRTILLLDKNLVNRISIHMRNTRVVTTAEEESLRSYAPHTCLQSRLCIGYAVHSIIDTHATHREWKSSLTNMHSSTHVGEWRFLHILTTHSVSTMTFAFLEAAEASVCTEKVVVLCFYHQVLSILHNLSLERSGMRERLRLMSPQVTRGIAIKRGGPGG</sequence>
<dbReference type="Proteomes" id="UP000282613">
    <property type="component" value="Unassembled WGS sequence"/>
</dbReference>
<reference evidence="3" key="1">
    <citation type="submission" date="2017-02" db="UniProtKB">
        <authorList>
            <consortium name="WormBaseParasite"/>
        </authorList>
    </citation>
    <scope>IDENTIFICATION</scope>
</reference>
<evidence type="ECO:0000313" key="3">
    <source>
        <dbReference type="WBParaSite" id="TASK_0000950901-mRNA-1"/>
    </source>
</evidence>